<dbReference type="SUPFAM" id="SSF51197">
    <property type="entry name" value="Clavaminate synthase-like"/>
    <property type="match status" value="1"/>
</dbReference>
<dbReference type="FunFam" id="2.60.120.650:FF:000030">
    <property type="entry name" value="JmjC domain-containing protein 4"/>
    <property type="match status" value="1"/>
</dbReference>
<evidence type="ECO:0000256" key="6">
    <source>
        <dbReference type="ARBA" id="ARBA00047762"/>
    </source>
</evidence>
<feature type="domain" description="JmjC" evidence="11">
    <location>
        <begin position="132"/>
        <end position="301"/>
    </location>
</feature>
<dbReference type="InterPro" id="IPR050910">
    <property type="entry name" value="JMJD6_ArgDemeth/LysHydrox"/>
</dbReference>
<dbReference type="GO" id="GO:0005737">
    <property type="term" value="C:cytoplasm"/>
    <property type="evidence" value="ECO:0007669"/>
    <property type="project" value="TreeGrafter"/>
</dbReference>
<proteinExistence type="inferred from homology"/>
<evidence type="ECO:0000259" key="11">
    <source>
        <dbReference type="PROSITE" id="PS51184"/>
    </source>
</evidence>
<evidence type="ECO:0000256" key="10">
    <source>
        <dbReference type="ARBA" id="ARBA00082904"/>
    </source>
</evidence>
<dbReference type="InterPro" id="IPR003347">
    <property type="entry name" value="JmjC_dom"/>
</dbReference>
<gene>
    <name evidence="12" type="ORF">NP493_150g01016</name>
</gene>
<comment type="similarity">
    <text evidence="5">Belongs to the JMJD6 family.</text>
</comment>
<evidence type="ECO:0000256" key="9">
    <source>
        <dbReference type="ARBA" id="ARBA00080747"/>
    </source>
</evidence>
<dbReference type="GO" id="GO:0045905">
    <property type="term" value="P:positive regulation of translational termination"/>
    <property type="evidence" value="ECO:0007669"/>
    <property type="project" value="TreeGrafter"/>
</dbReference>
<comment type="caution">
    <text evidence="12">The sequence shown here is derived from an EMBL/GenBank/DDBJ whole genome shotgun (WGS) entry which is preliminary data.</text>
</comment>
<evidence type="ECO:0000256" key="7">
    <source>
        <dbReference type="ARBA" id="ARBA00067203"/>
    </source>
</evidence>
<keyword evidence="13" id="KW-1185">Reference proteome</keyword>
<evidence type="ECO:0000256" key="4">
    <source>
        <dbReference type="ARBA" id="ARBA00023004"/>
    </source>
</evidence>
<protein>
    <recommendedName>
        <fullName evidence="7">2-oxoglutarate and iron-dependent oxygenase JMJD4</fullName>
    </recommendedName>
    <alternativeName>
        <fullName evidence="8">JmjC domain-containing protein 4</fullName>
    </alternativeName>
    <alternativeName>
        <fullName evidence="10">Jumonji domain-containing protein 4</fullName>
    </alternativeName>
    <alternativeName>
        <fullName evidence="9">Lysyl-hydroxylase JMJD4</fullName>
    </alternativeName>
</protein>
<dbReference type="AlphaFoldDB" id="A0AAD9UFX9"/>
<dbReference type="GO" id="GO:0043565">
    <property type="term" value="F:sequence-specific DNA binding"/>
    <property type="evidence" value="ECO:0007669"/>
    <property type="project" value="TreeGrafter"/>
</dbReference>
<keyword evidence="4" id="KW-0408">Iron</keyword>
<dbReference type="EMBL" id="JAODUO010000150">
    <property type="protein sequence ID" value="KAK2187911.1"/>
    <property type="molecule type" value="Genomic_DNA"/>
</dbReference>
<dbReference type="Proteomes" id="UP001209878">
    <property type="component" value="Unassembled WGS sequence"/>
</dbReference>
<evidence type="ECO:0000256" key="5">
    <source>
        <dbReference type="ARBA" id="ARBA00038068"/>
    </source>
</evidence>
<name>A0AAD9UFX9_RIDPI</name>
<accession>A0AAD9UFX9</accession>
<dbReference type="PANTHER" id="PTHR12480:SF6">
    <property type="entry name" value="2-OXOGLUTARATE AND IRON-DEPENDENT OXYGENASE JMJD4"/>
    <property type="match status" value="1"/>
</dbReference>
<dbReference type="PANTHER" id="PTHR12480">
    <property type="entry name" value="ARGININE DEMETHYLASE AND LYSYL-HYDROXYLASE JMJD"/>
    <property type="match status" value="1"/>
</dbReference>
<keyword evidence="2" id="KW-0479">Metal-binding</keyword>
<sequence>MELSTAAIREIYENKIGVAELRKETYQNTQDIDVITKPIKYEEFFLEYLLPNRPCILDTWATDGWRSRKEWVLEDGQPDLEQIKTLFGGATCPVANCSEVKYNAHVKNNIKFADFIDYLKDFHRKEDDRECLYLKDWHFVRDFPAYKAYETAVFFQSDWLNEFYDDQQDQKDDYRFIYFGPQDSWTPLHADVMLSYSWSANVCGRKRWLLFPPGEEECMMSNLGQLAFDLNSPDMEDRKLYPRYGDVTRRLEVIQEAGQIIFVPSGWHHQVFNLEDTISINHNWLNGCNVDLCWEYVKRRLVDVQAEISDCREMDGWDGQCQLILKAIGGINFAEFFRFLHVIGRHRVDILKDTAGSDDCSKFHPRENMNIHNHVLFDLMQISKVISDMLAIPEFLAAEQEMTWECPSAADFLSEVNAIVGAYTEEWRQGKS</sequence>
<evidence type="ECO:0000313" key="12">
    <source>
        <dbReference type="EMBL" id="KAK2187911.1"/>
    </source>
</evidence>
<dbReference type="Pfam" id="PF13621">
    <property type="entry name" value="Cupin_8"/>
    <property type="match status" value="1"/>
</dbReference>
<comment type="catalytic activity">
    <reaction evidence="6">
        <text>L-lysyl-[protein] + 2-oxoglutarate + O2 = 4-hydroxy-L-lysyl-[protein] + succinate + CO2</text>
        <dbReference type="Rhea" id="RHEA:57156"/>
        <dbReference type="Rhea" id="RHEA-COMP:9752"/>
        <dbReference type="Rhea" id="RHEA-COMP:15084"/>
        <dbReference type="ChEBI" id="CHEBI:15379"/>
        <dbReference type="ChEBI" id="CHEBI:16526"/>
        <dbReference type="ChEBI" id="CHEBI:16810"/>
        <dbReference type="ChEBI" id="CHEBI:29969"/>
        <dbReference type="ChEBI" id="CHEBI:30031"/>
        <dbReference type="ChEBI" id="CHEBI:141495"/>
    </reaction>
</comment>
<dbReference type="Gene3D" id="2.60.120.650">
    <property type="entry name" value="Cupin"/>
    <property type="match status" value="1"/>
</dbReference>
<evidence type="ECO:0000256" key="8">
    <source>
        <dbReference type="ARBA" id="ARBA00078704"/>
    </source>
</evidence>
<comment type="cofactor">
    <cofactor evidence="1">
        <name>Fe(2+)</name>
        <dbReference type="ChEBI" id="CHEBI:29033"/>
    </cofactor>
</comment>
<dbReference type="InterPro" id="IPR041667">
    <property type="entry name" value="Cupin_8"/>
</dbReference>
<reference evidence="12" key="1">
    <citation type="journal article" date="2023" name="Mol. Biol. Evol.">
        <title>Third-Generation Sequencing Reveals the Adaptive Role of the Epigenome in Three Deep-Sea Polychaetes.</title>
        <authorList>
            <person name="Perez M."/>
            <person name="Aroh O."/>
            <person name="Sun Y."/>
            <person name="Lan Y."/>
            <person name="Juniper S.K."/>
            <person name="Young C.R."/>
            <person name="Angers B."/>
            <person name="Qian P.Y."/>
        </authorList>
    </citation>
    <scope>NUCLEOTIDE SEQUENCE</scope>
    <source>
        <strain evidence="12">R07B-5</strain>
    </source>
</reference>
<dbReference type="GO" id="GO:0046872">
    <property type="term" value="F:metal ion binding"/>
    <property type="evidence" value="ECO:0007669"/>
    <property type="project" value="UniProtKB-KW"/>
</dbReference>
<evidence type="ECO:0000256" key="3">
    <source>
        <dbReference type="ARBA" id="ARBA00023002"/>
    </source>
</evidence>
<evidence type="ECO:0000256" key="2">
    <source>
        <dbReference type="ARBA" id="ARBA00022723"/>
    </source>
</evidence>
<evidence type="ECO:0000256" key="1">
    <source>
        <dbReference type="ARBA" id="ARBA00001954"/>
    </source>
</evidence>
<dbReference type="GO" id="GO:0140096">
    <property type="term" value="F:catalytic activity, acting on a protein"/>
    <property type="evidence" value="ECO:0007669"/>
    <property type="project" value="UniProtKB-ARBA"/>
</dbReference>
<dbReference type="GO" id="GO:0016706">
    <property type="term" value="F:2-oxoglutarate-dependent dioxygenase activity"/>
    <property type="evidence" value="ECO:0007669"/>
    <property type="project" value="UniProtKB-ARBA"/>
</dbReference>
<organism evidence="12 13">
    <name type="scientific">Ridgeia piscesae</name>
    <name type="common">Tubeworm</name>
    <dbReference type="NCBI Taxonomy" id="27915"/>
    <lineage>
        <taxon>Eukaryota</taxon>
        <taxon>Metazoa</taxon>
        <taxon>Spiralia</taxon>
        <taxon>Lophotrochozoa</taxon>
        <taxon>Annelida</taxon>
        <taxon>Polychaeta</taxon>
        <taxon>Sedentaria</taxon>
        <taxon>Canalipalpata</taxon>
        <taxon>Sabellida</taxon>
        <taxon>Siboglinidae</taxon>
        <taxon>Ridgeia</taxon>
    </lineage>
</organism>
<evidence type="ECO:0000313" key="13">
    <source>
        <dbReference type="Proteomes" id="UP001209878"/>
    </source>
</evidence>
<keyword evidence="3" id="KW-0560">Oxidoreductase</keyword>
<dbReference type="PROSITE" id="PS51184">
    <property type="entry name" value="JMJC"/>
    <property type="match status" value="1"/>
</dbReference>
<dbReference type="SMART" id="SM00558">
    <property type="entry name" value="JmjC"/>
    <property type="match status" value="1"/>
</dbReference>
<dbReference type="GO" id="GO:0005634">
    <property type="term" value="C:nucleus"/>
    <property type="evidence" value="ECO:0007669"/>
    <property type="project" value="TreeGrafter"/>
</dbReference>